<dbReference type="EMBL" id="KB469297">
    <property type="protein sequence ID" value="EPQ59326.1"/>
    <property type="molecule type" value="Genomic_DNA"/>
</dbReference>
<sequence>ASTSVYIQRVSQEQAAVVARLTALGMDSIQEGMSSTSISEGMTVNQPQEPPLSRAIAAKQRVLAKFVRTTATTGPNTLSFQEAVEIEKRAHAHDLMKKQKINERKMRQGLPIKGEVLTRAEMDARMWAFLSYKPTESDMEDEDDEDEDDSDDDPASWFVDEDDDGRKGQDIIEPDEDDYNDIIRIDHSRIPHNSLYEGD</sequence>
<dbReference type="RefSeq" id="XP_007861680.1">
    <property type="nucleotide sequence ID" value="XM_007863489.1"/>
</dbReference>
<reference evidence="2 3" key="1">
    <citation type="journal article" date="2012" name="Science">
        <title>The Paleozoic origin of enzymatic lignin decomposition reconstructed from 31 fungal genomes.</title>
        <authorList>
            <person name="Floudas D."/>
            <person name="Binder M."/>
            <person name="Riley R."/>
            <person name="Barry K."/>
            <person name="Blanchette R.A."/>
            <person name="Henrissat B."/>
            <person name="Martinez A.T."/>
            <person name="Otillar R."/>
            <person name="Spatafora J.W."/>
            <person name="Yadav J.S."/>
            <person name="Aerts A."/>
            <person name="Benoit I."/>
            <person name="Boyd A."/>
            <person name="Carlson A."/>
            <person name="Copeland A."/>
            <person name="Coutinho P.M."/>
            <person name="de Vries R.P."/>
            <person name="Ferreira P."/>
            <person name="Findley K."/>
            <person name="Foster B."/>
            <person name="Gaskell J."/>
            <person name="Glotzer D."/>
            <person name="Gorecki P."/>
            <person name="Heitman J."/>
            <person name="Hesse C."/>
            <person name="Hori C."/>
            <person name="Igarashi K."/>
            <person name="Jurgens J.A."/>
            <person name="Kallen N."/>
            <person name="Kersten P."/>
            <person name="Kohler A."/>
            <person name="Kuees U."/>
            <person name="Kumar T.K.A."/>
            <person name="Kuo A."/>
            <person name="LaButti K."/>
            <person name="Larrondo L.F."/>
            <person name="Lindquist E."/>
            <person name="Ling A."/>
            <person name="Lombard V."/>
            <person name="Lucas S."/>
            <person name="Lundell T."/>
            <person name="Martin R."/>
            <person name="McLaughlin D.J."/>
            <person name="Morgenstern I."/>
            <person name="Morin E."/>
            <person name="Murat C."/>
            <person name="Nagy L.G."/>
            <person name="Nolan M."/>
            <person name="Ohm R.A."/>
            <person name="Patyshakuliyeva A."/>
            <person name="Rokas A."/>
            <person name="Ruiz-Duenas F.J."/>
            <person name="Sabat G."/>
            <person name="Salamov A."/>
            <person name="Samejima M."/>
            <person name="Schmutz J."/>
            <person name="Slot J.C."/>
            <person name="St John F."/>
            <person name="Stenlid J."/>
            <person name="Sun H."/>
            <person name="Sun S."/>
            <person name="Syed K."/>
            <person name="Tsang A."/>
            <person name="Wiebenga A."/>
            <person name="Young D."/>
            <person name="Pisabarro A."/>
            <person name="Eastwood D.C."/>
            <person name="Martin F."/>
            <person name="Cullen D."/>
            <person name="Grigoriev I.V."/>
            <person name="Hibbett D.S."/>
        </authorList>
    </citation>
    <scope>NUCLEOTIDE SEQUENCE [LARGE SCALE GENOMIC DNA]</scope>
    <source>
        <strain evidence="2 3">ATCC 11539</strain>
    </source>
</reference>
<accession>S7QHQ6</accession>
<dbReference type="HOGENOM" id="CLU_107426_0_0_1"/>
<feature type="non-terminal residue" evidence="2">
    <location>
        <position position="1"/>
    </location>
</feature>
<dbReference type="AlphaFoldDB" id="S7QHQ6"/>
<dbReference type="OMA" id="HKPTESD"/>
<evidence type="ECO:0000256" key="1">
    <source>
        <dbReference type="SAM" id="MobiDB-lite"/>
    </source>
</evidence>
<gene>
    <name evidence="2" type="ORF">GLOTRDRAFT_33193</name>
</gene>
<dbReference type="eggNOG" id="ENOG502SNDF">
    <property type="taxonomic scope" value="Eukaryota"/>
</dbReference>
<evidence type="ECO:0000313" key="2">
    <source>
        <dbReference type="EMBL" id="EPQ59326.1"/>
    </source>
</evidence>
<dbReference type="OrthoDB" id="68090at2759"/>
<feature type="compositionally biased region" description="Acidic residues" evidence="1">
    <location>
        <begin position="137"/>
        <end position="163"/>
    </location>
</feature>
<proteinExistence type="predicted"/>
<evidence type="ECO:0000313" key="3">
    <source>
        <dbReference type="Proteomes" id="UP000030669"/>
    </source>
</evidence>
<organism evidence="2 3">
    <name type="scientific">Gloeophyllum trabeum (strain ATCC 11539 / FP-39264 / Madison 617)</name>
    <name type="common">Brown rot fungus</name>
    <dbReference type="NCBI Taxonomy" id="670483"/>
    <lineage>
        <taxon>Eukaryota</taxon>
        <taxon>Fungi</taxon>
        <taxon>Dikarya</taxon>
        <taxon>Basidiomycota</taxon>
        <taxon>Agaricomycotina</taxon>
        <taxon>Agaricomycetes</taxon>
        <taxon>Gloeophyllales</taxon>
        <taxon>Gloeophyllaceae</taxon>
        <taxon>Gloeophyllum</taxon>
    </lineage>
</organism>
<dbReference type="GeneID" id="19305476"/>
<protein>
    <submittedName>
        <fullName evidence="2">Uncharacterized protein</fullName>
    </submittedName>
</protein>
<dbReference type="Proteomes" id="UP000030669">
    <property type="component" value="Unassembled WGS sequence"/>
</dbReference>
<dbReference type="KEGG" id="gtr:GLOTRDRAFT_33193"/>
<dbReference type="STRING" id="670483.S7QHQ6"/>
<name>S7QHQ6_GLOTA</name>
<keyword evidence="3" id="KW-1185">Reference proteome</keyword>
<feature type="region of interest" description="Disordered" evidence="1">
    <location>
        <begin position="133"/>
        <end position="199"/>
    </location>
</feature>